<dbReference type="EMBL" id="PQIB02000001">
    <property type="protein sequence ID" value="RLN42445.1"/>
    <property type="molecule type" value="Genomic_DNA"/>
</dbReference>
<name>A0A3L6TSD7_PANMI</name>
<accession>A0A3L6TSD7</accession>
<reference evidence="3" key="1">
    <citation type="journal article" date="2019" name="Nat. Commun.">
        <title>The genome of broomcorn millet.</title>
        <authorList>
            <person name="Zou C."/>
            <person name="Miki D."/>
            <person name="Li D."/>
            <person name="Tang Q."/>
            <person name="Xiao L."/>
            <person name="Rajput S."/>
            <person name="Deng P."/>
            <person name="Jia W."/>
            <person name="Huang R."/>
            <person name="Zhang M."/>
            <person name="Sun Y."/>
            <person name="Hu J."/>
            <person name="Fu X."/>
            <person name="Schnable P.S."/>
            <person name="Li F."/>
            <person name="Zhang H."/>
            <person name="Feng B."/>
            <person name="Zhu X."/>
            <person name="Liu R."/>
            <person name="Schnable J.C."/>
            <person name="Zhu J.-K."/>
            <person name="Zhang H."/>
        </authorList>
    </citation>
    <scope>NUCLEOTIDE SEQUENCE [LARGE SCALE GENOMIC DNA]</scope>
</reference>
<feature type="region of interest" description="Disordered" evidence="1">
    <location>
        <begin position="50"/>
        <end position="92"/>
    </location>
</feature>
<keyword evidence="3" id="KW-1185">Reference proteome</keyword>
<sequence>MGLGAAAAGYASLPQQPAGLLRATPPLRASAMAVRPRRVRALLLMPRAHPPAVRETTATTPATPQLVGKDAGNHARSNVSRNNDFRGVTVQS</sequence>
<proteinExistence type="predicted"/>
<organism evidence="2 3">
    <name type="scientific">Panicum miliaceum</name>
    <name type="common">Proso millet</name>
    <name type="synonym">Broomcorn millet</name>
    <dbReference type="NCBI Taxonomy" id="4540"/>
    <lineage>
        <taxon>Eukaryota</taxon>
        <taxon>Viridiplantae</taxon>
        <taxon>Streptophyta</taxon>
        <taxon>Embryophyta</taxon>
        <taxon>Tracheophyta</taxon>
        <taxon>Spermatophyta</taxon>
        <taxon>Magnoliopsida</taxon>
        <taxon>Liliopsida</taxon>
        <taxon>Poales</taxon>
        <taxon>Poaceae</taxon>
        <taxon>PACMAD clade</taxon>
        <taxon>Panicoideae</taxon>
        <taxon>Panicodae</taxon>
        <taxon>Paniceae</taxon>
        <taxon>Panicinae</taxon>
        <taxon>Panicum</taxon>
        <taxon>Panicum sect. Panicum</taxon>
    </lineage>
</organism>
<dbReference type="Proteomes" id="UP000275267">
    <property type="component" value="Unassembled WGS sequence"/>
</dbReference>
<comment type="caution">
    <text evidence="2">The sequence shown here is derived from an EMBL/GenBank/DDBJ whole genome shotgun (WGS) entry which is preliminary data.</text>
</comment>
<evidence type="ECO:0000313" key="2">
    <source>
        <dbReference type="EMBL" id="RLN42445.1"/>
    </source>
</evidence>
<gene>
    <name evidence="2" type="ORF">C2845_PM01G45010</name>
</gene>
<protein>
    <submittedName>
        <fullName evidence="2">Uncharacterized protein</fullName>
    </submittedName>
</protein>
<evidence type="ECO:0000313" key="3">
    <source>
        <dbReference type="Proteomes" id="UP000275267"/>
    </source>
</evidence>
<dbReference type="AlphaFoldDB" id="A0A3L6TSD7"/>
<evidence type="ECO:0000256" key="1">
    <source>
        <dbReference type="SAM" id="MobiDB-lite"/>
    </source>
</evidence>